<dbReference type="Pfam" id="PF05327">
    <property type="entry name" value="RRN3"/>
    <property type="match status" value="1"/>
</dbReference>
<name>A0A915CKZ6_9BILA</name>
<dbReference type="PANTHER" id="PTHR12790:SF0">
    <property type="entry name" value="RNA POLYMERASE I-SPECIFIC TRANSCRIPTION INITIATION FACTOR RRN3-RELATED"/>
    <property type="match status" value="1"/>
</dbReference>
<dbReference type="PANTHER" id="PTHR12790">
    <property type="entry name" value="TRANSCRIPTION INITIATION FACTOR IA RRN3"/>
    <property type="match status" value="1"/>
</dbReference>
<dbReference type="WBParaSite" id="jg10079">
    <property type="protein sequence ID" value="jg10079"/>
    <property type="gene ID" value="jg10079"/>
</dbReference>
<dbReference type="AlphaFoldDB" id="A0A915CKZ6"/>
<proteinExistence type="inferred from homology"/>
<comment type="similarity">
    <text evidence="1">Belongs to the RRN3 family.</text>
</comment>
<protein>
    <submittedName>
        <fullName evidence="4">RNA polymerase I-specific transcription initiation factor RRN3</fullName>
    </submittedName>
</protein>
<evidence type="ECO:0000256" key="2">
    <source>
        <dbReference type="SAM" id="MobiDB-lite"/>
    </source>
</evidence>
<dbReference type="GO" id="GO:0001042">
    <property type="term" value="F:RNA polymerase I core binding"/>
    <property type="evidence" value="ECO:0007669"/>
    <property type="project" value="TreeGrafter"/>
</dbReference>
<dbReference type="GO" id="GO:0001181">
    <property type="term" value="F:RNA polymerase I general transcription initiation factor activity"/>
    <property type="evidence" value="ECO:0007669"/>
    <property type="project" value="InterPro"/>
</dbReference>
<dbReference type="GO" id="GO:0006361">
    <property type="term" value="P:transcription initiation at RNA polymerase I promoter"/>
    <property type="evidence" value="ECO:0007669"/>
    <property type="project" value="InterPro"/>
</dbReference>
<keyword evidence="3" id="KW-1185">Reference proteome</keyword>
<evidence type="ECO:0000313" key="3">
    <source>
        <dbReference type="Proteomes" id="UP000887574"/>
    </source>
</evidence>
<dbReference type="InterPro" id="IPR007991">
    <property type="entry name" value="RNA_pol_I_trans_ini_fac_RRN3"/>
</dbReference>
<dbReference type="Proteomes" id="UP000887574">
    <property type="component" value="Unplaced"/>
</dbReference>
<evidence type="ECO:0000313" key="4">
    <source>
        <dbReference type="WBParaSite" id="jg10079"/>
    </source>
</evidence>
<feature type="region of interest" description="Disordered" evidence="2">
    <location>
        <begin position="504"/>
        <end position="546"/>
    </location>
</feature>
<accession>A0A915CKZ6</accession>
<feature type="compositionally biased region" description="Acidic residues" evidence="2">
    <location>
        <begin position="524"/>
        <end position="538"/>
    </location>
</feature>
<reference evidence="4" key="1">
    <citation type="submission" date="2022-11" db="UniProtKB">
        <authorList>
            <consortium name="WormBaseParasite"/>
        </authorList>
    </citation>
    <scope>IDENTIFICATION</scope>
</reference>
<dbReference type="GO" id="GO:0005634">
    <property type="term" value="C:nucleus"/>
    <property type="evidence" value="ECO:0007669"/>
    <property type="project" value="TreeGrafter"/>
</dbReference>
<evidence type="ECO:0000256" key="1">
    <source>
        <dbReference type="ARBA" id="ARBA00010098"/>
    </source>
</evidence>
<organism evidence="3 4">
    <name type="scientific">Ditylenchus dipsaci</name>
    <dbReference type="NCBI Taxonomy" id="166011"/>
    <lineage>
        <taxon>Eukaryota</taxon>
        <taxon>Metazoa</taxon>
        <taxon>Ecdysozoa</taxon>
        <taxon>Nematoda</taxon>
        <taxon>Chromadorea</taxon>
        <taxon>Rhabditida</taxon>
        <taxon>Tylenchina</taxon>
        <taxon>Tylenchomorpha</taxon>
        <taxon>Sphaerularioidea</taxon>
        <taxon>Anguinidae</taxon>
        <taxon>Anguininae</taxon>
        <taxon>Ditylenchus</taxon>
    </lineage>
</organism>
<sequence length="546" mass="62788">MMSATSRRQQKEDPVTGREIIKSYINVKPLAIAKYHQLHKALDLFDTWDEDSKVGFLAQFLDMEDILDANCTEIVAQFCRLKWHTIPTSIRPKFVDFLASQFLPELKMDLAAPSTASCVKSMVPILSKEKQEEIYSLAHHCIKQIMTCCPAYLSTLVRCCKSAFPHFRHLLAKMLAFMRNLILLSEEFPVISAQLWSLIIDRLIYLDTSISSAKKQCDNDGPGFYDTEDIFMMDEEEEDLSPSQITPATICNVDSNSFETKLDLYINFSWIFTKSKGSSNIFNAMLAGFDEHVLYAYDLHSVSYLWLYLCSLSTANSNQMLNYLWNIIRIPVRSPNEWKKTHNAASFICAFLARSSFIPMEIACVWLRRMADWCCSYINNCETLRTTIGGIQHGTFYAVVQSLLFVFCYRYKELADQGAIDDVHQWGLGRIVHSKLEPLRFISQAVALCFANVSRYLQIVYCNHILSPDETLRHRPVELYFPFSFCMLNICAPKILPLMRKFTPAEDDSSPVPSLKNKAFKDGFEEEEEEDMEEENSNDYDFMASL</sequence>